<dbReference type="OMA" id="KIAFLMY"/>
<keyword evidence="3" id="KW-1133">Transmembrane helix</keyword>
<name>A0A8S1LTQ5_PARPR</name>
<accession>A0A8S1LTQ5</accession>
<evidence type="ECO:0008006" key="6">
    <source>
        <dbReference type="Google" id="ProtNLM"/>
    </source>
</evidence>
<evidence type="ECO:0000256" key="2">
    <source>
        <dbReference type="SAM" id="MobiDB-lite"/>
    </source>
</evidence>
<dbReference type="PANTHER" id="PTHR12300">
    <property type="entry name" value="HVA22-LIKE PROTEINS"/>
    <property type="match status" value="1"/>
</dbReference>
<reference evidence="4" key="1">
    <citation type="submission" date="2021-01" db="EMBL/GenBank/DDBJ databases">
        <authorList>
            <consortium name="Genoscope - CEA"/>
            <person name="William W."/>
        </authorList>
    </citation>
    <scope>NUCLEOTIDE SEQUENCE</scope>
</reference>
<protein>
    <recommendedName>
        <fullName evidence="6">Protein YOP1</fullName>
    </recommendedName>
</protein>
<dbReference type="EMBL" id="CAJJDM010000048">
    <property type="protein sequence ID" value="CAD8072058.1"/>
    <property type="molecule type" value="Genomic_DNA"/>
</dbReference>
<keyword evidence="3" id="KW-0472">Membrane</keyword>
<keyword evidence="3" id="KW-0812">Transmembrane</keyword>
<dbReference type="Proteomes" id="UP000688137">
    <property type="component" value="Unassembled WGS sequence"/>
</dbReference>
<evidence type="ECO:0000256" key="3">
    <source>
        <dbReference type="SAM" id="Phobius"/>
    </source>
</evidence>
<gene>
    <name evidence="4" type="ORF">PPRIM_AZ9-3.1.T0480188</name>
</gene>
<comment type="caution">
    <text evidence="4">The sequence shown here is derived from an EMBL/GenBank/DDBJ whole genome shotgun (WGS) entry which is preliminary data.</text>
</comment>
<comment type="subcellular location">
    <subcellularLocation>
        <location evidence="1">Membrane</location>
        <topology evidence="1">Multi-pass membrane protein</topology>
    </subcellularLocation>
</comment>
<feature type="transmembrane region" description="Helical" evidence="3">
    <location>
        <begin position="116"/>
        <end position="136"/>
    </location>
</feature>
<sequence>MSEEQVQQIDSNIENKPAQPLGPKRPQKEPQLENLDEIFKRISDDFSDVAPLQQIAQKFNVNPGQLILGIIFVAFTLTIFGAGNLLVKILIGILYPAYMSVQCVKQKDNAKSKIWLSYWVIYLLMFLLDRVMWFAFHDLLQLYFPIKNMTLIWMYYPKTRGAIIIFDKLVLQLNKLGILEKPKQKHE</sequence>
<evidence type="ECO:0000313" key="4">
    <source>
        <dbReference type="EMBL" id="CAD8072058.1"/>
    </source>
</evidence>
<keyword evidence="5" id="KW-1185">Reference proteome</keyword>
<dbReference type="PANTHER" id="PTHR12300:SF117">
    <property type="entry name" value="LP05237P-RELATED"/>
    <property type="match status" value="1"/>
</dbReference>
<comment type="similarity">
    <text evidence="1">Belongs to the DP1 family.</text>
</comment>
<feature type="compositionally biased region" description="Polar residues" evidence="2">
    <location>
        <begin position="1"/>
        <end position="14"/>
    </location>
</feature>
<evidence type="ECO:0000256" key="1">
    <source>
        <dbReference type="RuleBase" id="RU362006"/>
    </source>
</evidence>
<organism evidence="4 5">
    <name type="scientific">Paramecium primaurelia</name>
    <dbReference type="NCBI Taxonomy" id="5886"/>
    <lineage>
        <taxon>Eukaryota</taxon>
        <taxon>Sar</taxon>
        <taxon>Alveolata</taxon>
        <taxon>Ciliophora</taxon>
        <taxon>Intramacronucleata</taxon>
        <taxon>Oligohymenophorea</taxon>
        <taxon>Peniculida</taxon>
        <taxon>Parameciidae</taxon>
        <taxon>Paramecium</taxon>
    </lineage>
</organism>
<dbReference type="Pfam" id="PF03134">
    <property type="entry name" value="TB2_DP1_HVA22"/>
    <property type="match status" value="1"/>
</dbReference>
<evidence type="ECO:0000313" key="5">
    <source>
        <dbReference type="Proteomes" id="UP000688137"/>
    </source>
</evidence>
<dbReference type="InterPro" id="IPR004345">
    <property type="entry name" value="TB2_DP1_HVA22"/>
</dbReference>
<dbReference type="AlphaFoldDB" id="A0A8S1LTQ5"/>
<dbReference type="GO" id="GO:0016020">
    <property type="term" value="C:membrane"/>
    <property type="evidence" value="ECO:0007669"/>
    <property type="project" value="UniProtKB-SubCell"/>
</dbReference>
<proteinExistence type="inferred from homology"/>
<feature type="transmembrane region" description="Helical" evidence="3">
    <location>
        <begin position="66"/>
        <end position="95"/>
    </location>
</feature>
<feature type="region of interest" description="Disordered" evidence="2">
    <location>
        <begin position="1"/>
        <end position="28"/>
    </location>
</feature>